<dbReference type="EMBL" id="NBIU01000001">
    <property type="protein sequence ID" value="PZT49059.1"/>
    <property type="molecule type" value="Genomic_DNA"/>
</dbReference>
<feature type="compositionally biased region" description="Basic and acidic residues" evidence="2">
    <location>
        <begin position="291"/>
        <end position="317"/>
    </location>
</feature>
<accession>A0A2W6MY83</accession>
<feature type="domain" description="Flagellar hook-length control protein-like C-terminal" evidence="3">
    <location>
        <begin position="552"/>
        <end position="629"/>
    </location>
</feature>
<feature type="coiled-coil region" evidence="1">
    <location>
        <begin position="132"/>
        <end position="183"/>
    </location>
</feature>
<comment type="caution">
    <text evidence="4">The sequence shown here is derived from an EMBL/GenBank/DDBJ whole genome shotgun (WGS) entry which is preliminary data.</text>
</comment>
<reference evidence="4 5" key="1">
    <citation type="submission" date="2017-03" db="EMBL/GenBank/DDBJ databases">
        <title>Genomic and clinical evidence uncovers the enterohepatic species Helicobacter valdiviensis as a potential human intestinal pathogen.</title>
        <authorList>
            <person name="Fresia P."/>
            <person name="Jara R."/>
            <person name="Sierra R."/>
            <person name="Ferres I."/>
            <person name="Greif G."/>
            <person name="Iraola G."/>
            <person name="Collado L."/>
        </authorList>
    </citation>
    <scope>NUCLEOTIDE SEQUENCE [LARGE SCALE GENOMIC DNA]</scope>
    <source>
        <strain evidence="4 5">WBE14</strain>
    </source>
</reference>
<keyword evidence="5" id="KW-1185">Reference proteome</keyword>
<dbReference type="Gene3D" id="3.30.750.140">
    <property type="match status" value="1"/>
</dbReference>
<dbReference type="OrthoDB" id="5362877at2"/>
<gene>
    <name evidence="4" type="ORF">B6S12_00235</name>
</gene>
<feature type="compositionally biased region" description="Basic and acidic residues" evidence="2">
    <location>
        <begin position="324"/>
        <end position="362"/>
    </location>
</feature>
<dbReference type="AlphaFoldDB" id="A0A2W6MY83"/>
<dbReference type="Pfam" id="PF02120">
    <property type="entry name" value="Flg_hook"/>
    <property type="match status" value="1"/>
</dbReference>
<dbReference type="Proteomes" id="UP000249746">
    <property type="component" value="Unassembled WGS sequence"/>
</dbReference>
<protein>
    <recommendedName>
        <fullName evidence="3">Flagellar hook-length control protein-like C-terminal domain-containing protein</fullName>
    </recommendedName>
</protein>
<evidence type="ECO:0000256" key="1">
    <source>
        <dbReference type="SAM" id="Coils"/>
    </source>
</evidence>
<sequence length="690" mass="80212">MLPFLDISSNIQEIKNSKTNKKSSLDTKEEKSDFGDFLNNFLSISKEEKGELKKDVKINSKENLLSPHKENKEVKNGFLQTLDEKYNLLDNFKAKTTKDINFKKEGLKNTKEDSINFKEVKSNPHKEVELKLDLKEVKTRDLKQEAQNLQEKVKTLKDVIGVAEELKLNLKQVKLENKQAQNTNQTPNISEKFFVNIKKELPKSTNLFNQILQDKELTKDNKEAKKDNKILKNIQEPLNIKEMVEKKYDKDLKEIKESKKQGGENINKDVKKEIKEEVQVVDNKTISNKKLSKDQDKNEMEIKEVKKPDENLKENKEINLPQQKEMKNKEVKEEKSKKTQKQKDDGSQIEIPKEKESKQAKVIEEVKESKNQEFSFKEDKIKNEEVFKENINKEQENAKRTENLKEMPIKEVQKEGLKEAVKEVVFNTGFKKDEKISKETPQDKKVSKDKYKQGDLFEMLKNPNLEDFKNITQNHEEQRAREVDFLNNLLRTENTKEKMVSKETQEIVQTKEKEKEKNQNEAIGANFQTQVQRERFSPLQTFSYFSSNLKDVIANYRPPVTKLTLELNPQNLGSVELTLIKRGDNIHIQIGSNPQALQLFMKYSEEFKKELSNMGFNDITMDFKDIQGNSIDFDFSGNSGGNFGGNNGGNHSNQHQDSKKWNENGLSAYKEANEVQKEVAQLELSFSYYA</sequence>
<organism evidence="4 5">
    <name type="scientific">Helicobacter valdiviensis</name>
    <dbReference type="NCBI Taxonomy" id="1458358"/>
    <lineage>
        <taxon>Bacteria</taxon>
        <taxon>Pseudomonadati</taxon>
        <taxon>Campylobacterota</taxon>
        <taxon>Epsilonproteobacteria</taxon>
        <taxon>Campylobacterales</taxon>
        <taxon>Helicobacteraceae</taxon>
        <taxon>Helicobacter</taxon>
    </lineage>
</organism>
<dbReference type="RefSeq" id="WP_111228809.1">
    <property type="nucleotide sequence ID" value="NZ_NBIU01000001.1"/>
</dbReference>
<name>A0A2W6MY83_9HELI</name>
<proteinExistence type="predicted"/>
<dbReference type="InterPro" id="IPR021136">
    <property type="entry name" value="Flagellar_hook_control-like_C"/>
</dbReference>
<keyword evidence="1" id="KW-0175">Coiled coil</keyword>
<evidence type="ECO:0000259" key="3">
    <source>
        <dbReference type="Pfam" id="PF02120"/>
    </source>
</evidence>
<feature type="region of interest" description="Disordered" evidence="2">
    <location>
        <begin position="283"/>
        <end position="362"/>
    </location>
</feature>
<evidence type="ECO:0000313" key="4">
    <source>
        <dbReference type="EMBL" id="PZT49059.1"/>
    </source>
</evidence>
<evidence type="ECO:0000256" key="2">
    <source>
        <dbReference type="SAM" id="MobiDB-lite"/>
    </source>
</evidence>
<evidence type="ECO:0000313" key="5">
    <source>
        <dbReference type="Proteomes" id="UP000249746"/>
    </source>
</evidence>
<dbReference type="InterPro" id="IPR038610">
    <property type="entry name" value="FliK-like_C_sf"/>
</dbReference>